<name>A0AAI9T5P7_PENTH</name>
<dbReference type="AlphaFoldDB" id="A0AAI9T5P7"/>
<reference evidence="1" key="2">
    <citation type="journal article" date="2016" name="Fungal Biol.">
        <title>Ochratoxin A production by Penicillium thymicola.</title>
        <authorList>
            <person name="Nguyen H.D.T."/>
            <person name="McMullin D.R."/>
            <person name="Ponomareva E."/>
            <person name="Riley R."/>
            <person name="Pomraning K.R."/>
            <person name="Baker S.E."/>
            <person name="Seifert K.A."/>
        </authorList>
    </citation>
    <scope>NUCLEOTIDE SEQUENCE</scope>
    <source>
        <strain evidence="1">DAOM 180753</strain>
    </source>
</reference>
<comment type="caution">
    <text evidence="1">The sequence shown here is derived from an EMBL/GenBank/DDBJ whole genome shotgun (WGS) entry which is preliminary data.</text>
</comment>
<gene>
    <name evidence="1" type="ORF">VN97_g12265</name>
</gene>
<proteinExistence type="predicted"/>
<feature type="non-terminal residue" evidence="1">
    <location>
        <position position="19"/>
    </location>
</feature>
<reference evidence="1" key="1">
    <citation type="submission" date="2015-06" db="EMBL/GenBank/DDBJ databases">
        <authorList>
            <person name="Nguyen H."/>
        </authorList>
    </citation>
    <scope>NUCLEOTIDE SEQUENCE</scope>
    <source>
        <strain evidence="1">DAOM 180753</strain>
    </source>
</reference>
<dbReference type="Proteomes" id="UP001227192">
    <property type="component" value="Unassembled WGS sequence"/>
</dbReference>
<evidence type="ECO:0000313" key="1">
    <source>
        <dbReference type="EMBL" id="KAJ9481225.1"/>
    </source>
</evidence>
<sequence length="19" mass="2172">MSRPAPCRAGCRTRLDPKR</sequence>
<keyword evidence="2" id="KW-1185">Reference proteome</keyword>
<organism evidence="1 2">
    <name type="scientific">Penicillium thymicola</name>
    <dbReference type="NCBI Taxonomy" id="293382"/>
    <lineage>
        <taxon>Eukaryota</taxon>
        <taxon>Fungi</taxon>
        <taxon>Dikarya</taxon>
        <taxon>Ascomycota</taxon>
        <taxon>Pezizomycotina</taxon>
        <taxon>Eurotiomycetes</taxon>
        <taxon>Eurotiomycetidae</taxon>
        <taxon>Eurotiales</taxon>
        <taxon>Aspergillaceae</taxon>
        <taxon>Penicillium</taxon>
    </lineage>
</organism>
<evidence type="ECO:0000313" key="2">
    <source>
        <dbReference type="Proteomes" id="UP001227192"/>
    </source>
</evidence>
<dbReference type="EMBL" id="LACB01000859">
    <property type="protein sequence ID" value="KAJ9481225.1"/>
    <property type="molecule type" value="Genomic_DNA"/>
</dbReference>
<protein>
    <submittedName>
        <fullName evidence="1">Uncharacterized protein</fullName>
    </submittedName>
</protein>
<accession>A0AAI9T5P7</accession>